<protein>
    <recommendedName>
        <fullName evidence="4">Major facilitator superfamily (MFS) profile domain-containing protein</fullName>
    </recommendedName>
</protein>
<evidence type="ECO:0000313" key="2">
    <source>
        <dbReference type="EMBL" id="SDS72681.1"/>
    </source>
</evidence>
<evidence type="ECO:0000313" key="3">
    <source>
        <dbReference type="Proteomes" id="UP000243904"/>
    </source>
</evidence>
<feature type="transmembrane region" description="Helical" evidence="1">
    <location>
        <begin position="12"/>
        <end position="34"/>
    </location>
</feature>
<keyword evidence="1" id="KW-0812">Transmembrane</keyword>
<dbReference type="RefSeq" id="WP_146687807.1">
    <property type="nucleotide sequence ID" value="NZ_LT629750.1"/>
</dbReference>
<reference evidence="3" key="1">
    <citation type="submission" date="2016-10" db="EMBL/GenBank/DDBJ databases">
        <authorList>
            <person name="Varghese N."/>
            <person name="Submissions S."/>
        </authorList>
    </citation>
    <scope>NUCLEOTIDE SEQUENCE [LARGE SCALE GENOMIC DNA]</scope>
    <source>
        <strain evidence="3">GAS369</strain>
    </source>
</reference>
<evidence type="ECO:0000256" key="1">
    <source>
        <dbReference type="SAM" id="Phobius"/>
    </source>
</evidence>
<feature type="transmembrane region" description="Helical" evidence="1">
    <location>
        <begin position="46"/>
        <end position="68"/>
    </location>
</feature>
<keyword evidence="1" id="KW-1133">Transmembrane helix</keyword>
<dbReference type="EMBL" id="LT629750">
    <property type="protein sequence ID" value="SDS72681.1"/>
    <property type="molecule type" value="Genomic_DNA"/>
</dbReference>
<dbReference type="Proteomes" id="UP000243904">
    <property type="component" value="Chromosome I"/>
</dbReference>
<keyword evidence="1" id="KW-0472">Membrane</keyword>
<feature type="transmembrane region" description="Helical" evidence="1">
    <location>
        <begin position="74"/>
        <end position="92"/>
    </location>
</feature>
<dbReference type="AlphaFoldDB" id="A0A1H1UK44"/>
<proteinExistence type="predicted"/>
<accession>A0A1H1UK44</accession>
<evidence type="ECO:0008006" key="4">
    <source>
        <dbReference type="Google" id="ProtNLM"/>
    </source>
</evidence>
<sequence length="130" mass="13729">MAGIEPNGLALLMFGTTFAACCLGFFTIIGMFPLHARPQSLSGAPGIALVAINAVLLILLLLSVVSFAHETLRWTSVVVFGGLIFLFVPSVFQAIPNKWRDSRGGLAILGVVQFTALAALLSPLQIFSAL</sequence>
<gene>
    <name evidence="2" type="ORF">SAMN05444158_2986</name>
</gene>
<organism evidence="2 3">
    <name type="scientific">Bradyrhizobium canariense</name>
    <dbReference type="NCBI Taxonomy" id="255045"/>
    <lineage>
        <taxon>Bacteria</taxon>
        <taxon>Pseudomonadati</taxon>
        <taxon>Pseudomonadota</taxon>
        <taxon>Alphaproteobacteria</taxon>
        <taxon>Hyphomicrobiales</taxon>
        <taxon>Nitrobacteraceae</taxon>
        <taxon>Bradyrhizobium</taxon>
    </lineage>
</organism>
<name>A0A1H1UK44_9BRAD</name>
<feature type="transmembrane region" description="Helical" evidence="1">
    <location>
        <begin position="104"/>
        <end position="127"/>
    </location>
</feature>
<keyword evidence="3" id="KW-1185">Reference proteome</keyword>